<feature type="transmembrane region" description="Helical" evidence="1">
    <location>
        <begin position="59"/>
        <end position="92"/>
    </location>
</feature>
<keyword evidence="1" id="KW-1133">Transmembrane helix</keyword>
<dbReference type="OrthoDB" id="965294at2"/>
<dbReference type="Proteomes" id="UP000251993">
    <property type="component" value="Chromosome"/>
</dbReference>
<evidence type="ECO:0000313" key="3">
    <source>
        <dbReference type="Proteomes" id="UP000251993"/>
    </source>
</evidence>
<protein>
    <submittedName>
        <fullName evidence="2">Uncharacterized protein</fullName>
    </submittedName>
</protein>
<name>A0A344TJQ5_9BACT</name>
<keyword evidence="3" id="KW-1185">Reference proteome</keyword>
<accession>A0A344TJQ5</accession>
<proteinExistence type="predicted"/>
<gene>
    <name evidence="2" type="ORF">DR864_14515</name>
</gene>
<reference evidence="2 3" key="1">
    <citation type="submission" date="2018-07" db="EMBL/GenBank/DDBJ databases">
        <title>Genome sequencing of Runella.</title>
        <authorList>
            <person name="Baek M.-G."/>
            <person name="Yi H."/>
        </authorList>
    </citation>
    <scope>NUCLEOTIDE SEQUENCE [LARGE SCALE GENOMIC DNA]</scope>
    <source>
        <strain evidence="2 3">HYN0085</strain>
    </source>
</reference>
<evidence type="ECO:0000256" key="1">
    <source>
        <dbReference type="SAM" id="Phobius"/>
    </source>
</evidence>
<organism evidence="2 3">
    <name type="scientific">Runella rosea</name>
    <dbReference type="NCBI Taxonomy" id="2259595"/>
    <lineage>
        <taxon>Bacteria</taxon>
        <taxon>Pseudomonadati</taxon>
        <taxon>Bacteroidota</taxon>
        <taxon>Cytophagia</taxon>
        <taxon>Cytophagales</taxon>
        <taxon>Spirosomataceae</taxon>
        <taxon>Runella</taxon>
    </lineage>
</organism>
<evidence type="ECO:0000313" key="2">
    <source>
        <dbReference type="EMBL" id="AXE18876.1"/>
    </source>
</evidence>
<dbReference type="AlphaFoldDB" id="A0A344TJQ5"/>
<dbReference type="EMBL" id="CP030850">
    <property type="protein sequence ID" value="AXE18876.1"/>
    <property type="molecule type" value="Genomic_DNA"/>
</dbReference>
<keyword evidence="1" id="KW-0812">Transmembrane</keyword>
<keyword evidence="1" id="KW-0472">Membrane</keyword>
<dbReference type="KEGG" id="run:DR864_14515"/>
<sequence length="100" mass="11765">MGRSIEKNIIFRPFVKALYFDKGGFIPNLQRYFLGNHSQKQRFHMEAHQEQEVHWGWLLAYFLVIIVLLFVFGDVFVALLGTLIQGIIFAGYHNELHKEI</sequence>